<dbReference type="Proteomes" id="UP000054018">
    <property type="component" value="Unassembled WGS sequence"/>
</dbReference>
<reference evidence="2 3" key="1">
    <citation type="submission" date="2014-04" db="EMBL/GenBank/DDBJ databases">
        <authorList>
            <consortium name="DOE Joint Genome Institute"/>
            <person name="Kuo A."/>
            <person name="Kohler A."/>
            <person name="Costa M.D."/>
            <person name="Nagy L.G."/>
            <person name="Floudas D."/>
            <person name="Copeland A."/>
            <person name="Barry K.W."/>
            <person name="Cichocki N."/>
            <person name="Veneault-Fourrey C."/>
            <person name="LaButti K."/>
            <person name="Lindquist E.A."/>
            <person name="Lipzen A."/>
            <person name="Lundell T."/>
            <person name="Morin E."/>
            <person name="Murat C."/>
            <person name="Sun H."/>
            <person name="Tunlid A."/>
            <person name="Henrissat B."/>
            <person name="Grigoriev I.V."/>
            <person name="Hibbett D.S."/>
            <person name="Martin F."/>
            <person name="Nordberg H.P."/>
            <person name="Cantor M.N."/>
            <person name="Hua S.X."/>
        </authorList>
    </citation>
    <scope>NUCLEOTIDE SEQUENCE [LARGE SCALE GENOMIC DNA]</scope>
    <source>
        <strain evidence="2 3">441</strain>
    </source>
</reference>
<evidence type="ECO:0000313" key="3">
    <source>
        <dbReference type="Proteomes" id="UP000054018"/>
    </source>
</evidence>
<dbReference type="HOGENOM" id="CLU_2961760_0_0_1"/>
<evidence type="ECO:0000313" key="2">
    <source>
        <dbReference type="EMBL" id="KIK11120.1"/>
    </source>
</evidence>
<dbReference type="STRING" id="765257.A0A0C9XFQ0"/>
<name>A0A0C9XFQ0_9AGAM</name>
<dbReference type="PROSITE" id="PS00324">
    <property type="entry name" value="ASPARTOKINASE"/>
    <property type="match status" value="1"/>
</dbReference>
<protein>
    <submittedName>
        <fullName evidence="2">Uncharacterized protein</fullName>
    </submittedName>
</protein>
<dbReference type="InterPro" id="IPR018042">
    <property type="entry name" value="Aspartate_kinase_CS"/>
</dbReference>
<gene>
    <name evidence="2" type="ORF">PISMIDRAFT_690573</name>
</gene>
<dbReference type="GO" id="GO:0004072">
    <property type="term" value="F:aspartate kinase activity"/>
    <property type="evidence" value="ECO:0007669"/>
    <property type="project" value="InterPro"/>
</dbReference>
<dbReference type="EMBL" id="KN834295">
    <property type="protein sequence ID" value="KIK11120.1"/>
    <property type="molecule type" value="Genomic_DNA"/>
</dbReference>
<organism evidence="2 3">
    <name type="scientific">Pisolithus microcarpus 441</name>
    <dbReference type="NCBI Taxonomy" id="765257"/>
    <lineage>
        <taxon>Eukaryota</taxon>
        <taxon>Fungi</taxon>
        <taxon>Dikarya</taxon>
        <taxon>Basidiomycota</taxon>
        <taxon>Agaricomycotina</taxon>
        <taxon>Agaricomycetes</taxon>
        <taxon>Agaricomycetidae</taxon>
        <taxon>Boletales</taxon>
        <taxon>Sclerodermatineae</taxon>
        <taxon>Pisolithaceae</taxon>
        <taxon>Pisolithus</taxon>
    </lineage>
</organism>
<reference evidence="3" key="2">
    <citation type="submission" date="2015-01" db="EMBL/GenBank/DDBJ databases">
        <title>Evolutionary Origins and Diversification of the Mycorrhizal Mutualists.</title>
        <authorList>
            <consortium name="DOE Joint Genome Institute"/>
            <consortium name="Mycorrhizal Genomics Consortium"/>
            <person name="Kohler A."/>
            <person name="Kuo A."/>
            <person name="Nagy L.G."/>
            <person name="Floudas D."/>
            <person name="Copeland A."/>
            <person name="Barry K.W."/>
            <person name="Cichocki N."/>
            <person name="Veneault-Fourrey C."/>
            <person name="LaButti K."/>
            <person name="Lindquist E.A."/>
            <person name="Lipzen A."/>
            <person name="Lundell T."/>
            <person name="Morin E."/>
            <person name="Murat C."/>
            <person name="Riley R."/>
            <person name="Ohm R."/>
            <person name="Sun H."/>
            <person name="Tunlid A."/>
            <person name="Henrissat B."/>
            <person name="Grigoriev I.V."/>
            <person name="Hibbett D.S."/>
            <person name="Martin F."/>
        </authorList>
    </citation>
    <scope>NUCLEOTIDE SEQUENCE [LARGE SCALE GENOMIC DNA]</scope>
    <source>
        <strain evidence="3">441</strain>
    </source>
</reference>
<keyword evidence="3" id="KW-1185">Reference proteome</keyword>
<dbReference type="GO" id="GO:0008652">
    <property type="term" value="P:amino acid biosynthetic process"/>
    <property type="evidence" value="ECO:0007669"/>
    <property type="project" value="InterPro"/>
</dbReference>
<accession>A0A0C9XFQ0</accession>
<sequence>MSSSSSASSPPSTPPNLHQNTIDPDAPWLVQKFGGTSIGKFALDIARDIVAYVCSAFDH</sequence>
<feature type="compositionally biased region" description="Low complexity" evidence="1">
    <location>
        <begin position="1"/>
        <end position="10"/>
    </location>
</feature>
<dbReference type="AlphaFoldDB" id="A0A0C9XFQ0"/>
<feature type="region of interest" description="Disordered" evidence="1">
    <location>
        <begin position="1"/>
        <end position="24"/>
    </location>
</feature>
<evidence type="ECO:0000256" key="1">
    <source>
        <dbReference type="SAM" id="MobiDB-lite"/>
    </source>
</evidence>
<dbReference type="OrthoDB" id="4323675at2759"/>
<proteinExistence type="predicted"/>